<feature type="compositionally biased region" description="Basic and acidic residues" evidence="2">
    <location>
        <begin position="336"/>
        <end position="350"/>
    </location>
</feature>
<dbReference type="PANTHER" id="PTHR33026:SF7">
    <property type="entry name" value="OS03G0100275 PROTEIN"/>
    <property type="match status" value="1"/>
</dbReference>
<sequence>MAAVDLGAVEWERSKVTNQDLNLLKKLGITKKPKAVCFPKEESYPAPPMGYRVSFVDHLIRGLSAPIHPFLRGLLFVYGLQLHHLTPNSILHISIFITLCEAFLGVSPNWALWKRIFFCRRNGSHNVAYNIGGVVISIRSTANYFDVKLPDSVQGWRKRWCYIREENHGCAEDNIPPFDGDEKILRRRSWDAEATEEEKASTEALMTRIRELQNTRGKELSGIQIIVYFLKSRVQPLQARKFPLWKYTGDEDVDRLSTDLEVKDLEKLVRKITSLSKKDSIPSSCRVKPYSAAHALPKDHPNLVSLPPLPEGGEVEERAVISDDNQEAPSFVNEPADSRKSAGSAEKDAASEGTASAQSPPLAVSPKNKRKRDDVEDSGTSKPEEANPSSQKAAYDPYLGTLISSDEEEESKVRRLAKAELDAVGARAEADKAKADAAGVEDLRKKLHDAETSLSEHITAQSAREEAILKRIRTQNRRFVARTAQEYELEDPDDDPLLDAVSFLEFHGTEAREGIDEAKAGLLRLFPYFFPKKEAPATFLNLAKCFNPPEDLGLKMRHENQKVAVESTVALVADSQQTIDWTKVGDTDQIEQLKWRSLVKAAKPNTKKILAYLGVKPASTPSSSRPEV</sequence>
<evidence type="ECO:0000256" key="1">
    <source>
        <dbReference type="SAM" id="Coils"/>
    </source>
</evidence>
<dbReference type="Proteomes" id="UP001231189">
    <property type="component" value="Unassembled WGS sequence"/>
</dbReference>
<feature type="domain" description="Transposase (putative) gypsy type" evidence="3">
    <location>
        <begin position="54"/>
        <end position="119"/>
    </location>
</feature>
<accession>A0AAD8S7N7</accession>
<name>A0AAD8S7N7_LOLMU</name>
<organism evidence="4 5">
    <name type="scientific">Lolium multiflorum</name>
    <name type="common">Italian ryegrass</name>
    <name type="synonym">Lolium perenne subsp. multiflorum</name>
    <dbReference type="NCBI Taxonomy" id="4521"/>
    <lineage>
        <taxon>Eukaryota</taxon>
        <taxon>Viridiplantae</taxon>
        <taxon>Streptophyta</taxon>
        <taxon>Embryophyta</taxon>
        <taxon>Tracheophyta</taxon>
        <taxon>Spermatophyta</taxon>
        <taxon>Magnoliopsida</taxon>
        <taxon>Liliopsida</taxon>
        <taxon>Poales</taxon>
        <taxon>Poaceae</taxon>
        <taxon>BOP clade</taxon>
        <taxon>Pooideae</taxon>
        <taxon>Poodae</taxon>
        <taxon>Poeae</taxon>
        <taxon>Poeae Chloroplast Group 2 (Poeae type)</taxon>
        <taxon>Loliodinae</taxon>
        <taxon>Loliinae</taxon>
        <taxon>Lolium</taxon>
    </lineage>
</organism>
<comment type="caution">
    <text evidence="4">The sequence shown here is derived from an EMBL/GenBank/DDBJ whole genome shotgun (WGS) entry which is preliminary data.</text>
</comment>
<dbReference type="EMBL" id="JAUUTY010000004">
    <property type="protein sequence ID" value="KAK1646288.1"/>
    <property type="molecule type" value="Genomic_DNA"/>
</dbReference>
<proteinExistence type="predicted"/>
<feature type="coiled-coil region" evidence="1">
    <location>
        <begin position="416"/>
        <end position="460"/>
    </location>
</feature>
<reference evidence="4" key="1">
    <citation type="submission" date="2023-07" db="EMBL/GenBank/DDBJ databases">
        <title>A chromosome-level genome assembly of Lolium multiflorum.</title>
        <authorList>
            <person name="Chen Y."/>
            <person name="Copetti D."/>
            <person name="Kolliker R."/>
            <person name="Studer B."/>
        </authorList>
    </citation>
    <scope>NUCLEOTIDE SEQUENCE</scope>
    <source>
        <strain evidence="4">02402/16</strain>
        <tissue evidence="4">Leaf</tissue>
    </source>
</reference>
<dbReference type="AlphaFoldDB" id="A0AAD8S7N7"/>
<evidence type="ECO:0000259" key="3">
    <source>
        <dbReference type="Pfam" id="PF04195"/>
    </source>
</evidence>
<keyword evidence="5" id="KW-1185">Reference proteome</keyword>
<dbReference type="PANTHER" id="PTHR33026">
    <property type="entry name" value="OS06G0360600 PROTEIN"/>
    <property type="match status" value="1"/>
</dbReference>
<evidence type="ECO:0000313" key="5">
    <source>
        <dbReference type="Proteomes" id="UP001231189"/>
    </source>
</evidence>
<keyword evidence="1" id="KW-0175">Coiled coil</keyword>
<protein>
    <recommendedName>
        <fullName evidence="3">Transposase (putative) gypsy type domain-containing protein</fullName>
    </recommendedName>
</protein>
<evidence type="ECO:0000256" key="2">
    <source>
        <dbReference type="SAM" id="MobiDB-lite"/>
    </source>
</evidence>
<feature type="region of interest" description="Disordered" evidence="2">
    <location>
        <begin position="323"/>
        <end position="412"/>
    </location>
</feature>
<gene>
    <name evidence="4" type="ORF">QYE76_064093</name>
</gene>
<evidence type="ECO:0000313" key="4">
    <source>
        <dbReference type="EMBL" id="KAK1646288.1"/>
    </source>
</evidence>
<dbReference type="Pfam" id="PF04195">
    <property type="entry name" value="Transposase_28"/>
    <property type="match status" value="1"/>
</dbReference>
<dbReference type="InterPro" id="IPR007321">
    <property type="entry name" value="Transposase_28"/>
</dbReference>